<gene>
    <name evidence="2" type="ORF">L596_008000</name>
</gene>
<evidence type="ECO:0000256" key="1">
    <source>
        <dbReference type="ARBA" id="ARBA00023180"/>
    </source>
</evidence>
<dbReference type="Gene3D" id="3.40.50.2300">
    <property type="match status" value="1"/>
</dbReference>
<accession>A0A4U5PBP1</accession>
<dbReference type="InterPro" id="IPR050726">
    <property type="entry name" value="mGluR"/>
</dbReference>
<dbReference type="InterPro" id="IPR028082">
    <property type="entry name" value="Peripla_BP_I"/>
</dbReference>
<dbReference type="EMBL" id="AZBU02000002">
    <property type="protein sequence ID" value="TKR93573.1"/>
    <property type="molecule type" value="Genomic_DNA"/>
</dbReference>
<keyword evidence="3" id="KW-1185">Reference proteome</keyword>
<protein>
    <submittedName>
        <fullName evidence="2">Uncharacterized protein</fullName>
    </submittedName>
</protein>
<sequence length="118" mass="13851">MHQLFHAQKRMRERNNITRGFQWIGSDGWADRLDVVDDVEDEAAGSFSIRIHSPKVESFDSYYFSLHPDNHTVNPWFRDFWQQKFKCQLTVPKDDLETHVCSGNENLTMNYEQVGGIS</sequence>
<reference evidence="2 3" key="1">
    <citation type="journal article" date="2015" name="Genome Biol.">
        <title>Comparative genomics of Steinernema reveals deeply conserved gene regulatory networks.</title>
        <authorList>
            <person name="Dillman A.R."/>
            <person name="Macchietto M."/>
            <person name="Porter C.F."/>
            <person name="Rogers A."/>
            <person name="Williams B."/>
            <person name="Antoshechkin I."/>
            <person name="Lee M.M."/>
            <person name="Goodwin Z."/>
            <person name="Lu X."/>
            <person name="Lewis E.E."/>
            <person name="Goodrich-Blair H."/>
            <person name="Stock S.P."/>
            <person name="Adams B.J."/>
            <person name="Sternberg P.W."/>
            <person name="Mortazavi A."/>
        </authorList>
    </citation>
    <scope>NUCLEOTIDE SEQUENCE [LARGE SCALE GENOMIC DNA]</scope>
    <source>
        <strain evidence="2 3">ALL</strain>
    </source>
</reference>
<keyword evidence="1" id="KW-0325">Glycoprotein</keyword>
<dbReference type="PANTHER" id="PTHR24060">
    <property type="entry name" value="METABOTROPIC GLUTAMATE RECEPTOR"/>
    <property type="match status" value="1"/>
</dbReference>
<reference evidence="2 3" key="2">
    <citation type="journal article" date="2019" name="G3 (Bethesda)">
        <title>Hybrid Assembly of the Genome of the Entomopathogenic Nematode Steinernema carpocapsae Identifies the X-Chromosome.</title>
        <authorList>
            <person name="Serra L."/>
            <person name="Macchietto M."/>
            <person name="Macias-Munoz A."/>
            <person name="McGill C.J."/>
            <person name="Rodriguez I.M."/>
            <person name="Rodriguez B."/>
            <person name="Murad R."/>
            <person name="Mortazavi A."/>
        </authorList>
    </citation>
    <scope>NUCLEOTIDE SEQUENCE [LARGE SCALE GENOMIC DNA]</scope>
    <source>
        <strain evidence="2 3">ALL</strain>
    </source>
</reference>
<dbReference type="SUPFAM" id="SSF53822">
    <property type="entry name" value="Periplasmic binding protein-like I"/>
    <property type="match status" value="1"/>
</dbReference>
<name>A0A4U5PBP1_STECR</name>
<evidence type="ECO:0000313" key="2">
    <source>
        <dbReference type="EMBL" id="TKR93573.1"/>
    </source>
</evidence>
<evidence type="ECO:0000313" key="3">
    <source>
        <dbReference type="Proteomes" id="UP000298663"/>
    </source>
</evidence>
<dbReference type="AlphaFoldDB" id="A0A4U5PBP1"/>
<organism evidence="2 3">
    <name type="scientific">Steinernema carpocapsae</name>
    <name type="common">Entomopathogenic nematode</name>
    <dbReference type="NCBI Taxonomy" id="34508"/>
    <lineage>
        <taxon>Eukaryota</taxon>
        <taxon>Metazoa</taxon>
        <taxon>Ecdysozoa</taxon>
        <taxon>Nematoda</taxon>
        <taxon>Chromadorea</taxon>
        <taxon>Rhabditida</taxon>
        <taxon>Tylenchina</taxon>
        <taxon>Panagrolaimomorpha</taxon>
        <taxon>Strongyloidoidea</taxon>
        <taxon>Steinernematidae</taxon>
        <taxon>Steinernema</taxon>
    </lineage>
</organism>
<comment type="caution">
    <text evidence="2">The sequence shown here is derived from an EMBL/GenBank/DDBJ whole genome shotgun (WGS) entry which is preliminary data.</text>
</comment>
<proteinExistence type="predicted"/>
<dbReference type="Proteomes" id="UP000298663">
    <property type="component" value="Unassembled WGS sequence"/>
</dbReference>
<dbReference type="OrthoDB" id="5828494at2759"/>